<evidence type="ECO:0000256" key="11">
    <source>
        <dbReference type="ARBA" id="ARBA00022777"/>
    </source>
</evidence>
<evidence type="ECO:0000256" key="12">
    <source>
        <dbReference type="ARBA" id="ARBA00022840"/>
    </source>
</evidence>
<dbReference type="GO" id="GO:0042593">
    <property type="term" value="P:glucose homeostasis"/>
    <property type="evidence" value="ECO:0007669"/>
    <property type="project" value="InterPro"/>
</dbReference>
<dbReference type="Gene3D" id="3.30.200.20">
    <property type="entry name" value="Phosphorylase Kinase, domain 1"/>
    <property type="match status" value="1"/>
</dbReference>
<dbReference type="GO" id="GO:0046872">
    <property type="term" value="F:metal ion binding"/>
    <property type="evidence" value="ECO:0007669"/>
    <property type="project" value="UniProtKB-KW"/>
</dbReference>
<dbReference type="OMA" id="PRILLEC"/>
<dbReference type="EnsemblMetazoa" id="XM_022801992">
    <property type="protein sequence ID" value="XP_022657727"/>
    <property type="gene ID" value="LOC111248898"/>
</dbReference>
<dbReference type="RefSeq" id="XP_022657726.1">
    <property type="nucleotide sequence ID" value="XM_022801991.1"/>
</dbReference>
<dbReference type="PROSITE" id="PS50011">
    <property type="entry name" value="PROTEIN_KINASE_DOM"/>
    <property type="match status" value="1"/>
</dbReference>
<dbReference type="CDD" id="cd14119">
    <property type="entry name" value="STKc_LKB1"/>
    <property type="match status" value="1"/>
</dbReference>
<keyword evidence="7 18" id="KW-0723">Serine/threonine-protein kinase</keyword>
<keyword evidence="11" id="KW-0418">Kinase</keyword>
<dbReference type="Pfam" id="PF00069">
    <property type="entry name" value="Pkinase"/>
    <property type="match status" value="1"/>
</dbReference>
<evidence type="ECO:0000256" key="15">
    <source>
        <dbReference type="ARBA" id="ARBA00047899"/>
    </source>
</evidence>
<dbReference type="RefSeq" id="XP_022657724.1">
    <property type="nucleotide sequence ID" value="XM_022801989.1"/>
</dbReference>
<keyword evidence="21" id="KW-1185">Reference proteome</keyword>
<dbReference type="GO" id="GO:0030010">
    <property type="term" value="P:establishment of cell polarity"/>
    <property type="evidence" value="ECO:0007669"/>
    <property type="project" value="InterPro"/>
</dbReference>
<dbReference type="InterPro" id="IPR000719">
    <property type="entry name" value="Prot_kinase_dom"/>
</dbReference>
<evidence type="ECO:0000256" key="7">
    <source>
        <dbReference type="ARBA" id="ARBA00022527"/>
    </source>
</evidence>
<dbReference type="KEGG" id="vde:111248898"/>
<dbReference type="GO" id="GO:0005524">
    <property type="term" value="F:ATP binding"/>
    <property type="evidence" value="ECO:0007669"/>
    <property type="project" value="UniProtKB-UniRule"/>
</dbReference>
<dbReference type="PROSITE" id="PS00108">
    <property type="entry name" value="PROTEIN_KINASE_ST"/>
    <property type="match status" value="1"/>
</dbReference>
<evidence type="ECO:0000256" key="18">
    <source>
        <dbReference type="RuleBase" id="RU000304"/>
    </source>
</evidence>
<dbReference type="GO" id="GO:0001558">
    <property type="term" value="P:regulation of cell growth"/>
    <property type="evidence" value="ECO:0007669"/>
    <property type="project" value="InterPro"/>
</dbReference>
<dbReference type="EnsemblMetazoa" id="XM_022801989">
    <property type="protein sequence ID" value="XP_022657724"/>
    <property type="gene ID" value="LOC111248898"/>
</dbReference>
<comment type="catalytic activity">
    <reaction evidence="15">
        <text>L-threonyl-[protein] + ATP = O-phospho-L-threonyl-[protein] + ADP + H(+)</text>
        <dbReference type="Rhea" id="RHEA:46608"/>
        <dbReference type="Rhea" id="RHEA-COMP:11060"/>
        <dbReference type="Rhea" id="RHEA-COMP:11605"/>
        <dbReference type="ChEBI" id="CHEBI:15378"/>
        <dbReference type="ChEBI" id="CHEBI:30013"/>
        <dbReference type="ChEBI" id="CHEBI:30616"/>
        <dbReference type="ChEBI" id="CHEBI:61977"/>
        <dbReference type="ChEBI" id="CHEBI:456216"/>
        <dbReference type="EC" id="2.7.11.1"/>
    </reaction>
</comment>
<accession>A0A7M7JVH6</accession>
<evidence type="ECO:0000256" key="6">
    <source>
        <dbReference type="ARBA" id="ARBA00022490"/>
    </source>
</evidence>
<dbReference type="RefSeq" id="XP_022657727.1">
    <property type="nucleotide sequence ID" value="XM_022801992.1"/>
</dbReference>
<dbReference type="OrthoDB" id="68483at2759"/>
<name>A0A7M7JVH6_VARDE</name>
<dbReference type="RefSeq" id="XP_022657722.1">
    <property type="nucleotide sequence ID" value="XM_022801987.1"/>
</dbReference>
<dbReference type="InterPro" id="IPR017441">
    <property type="entry name" value="Protein_kinase_ATP_BS"/>
</dbReference>
<evidence type="ECO:0000256" key="17">
    <source>
        <dbReference type="PROSITE-ProRule" id="PRU10141"/>
    </source>
</evidence>
<dbReference type="RefSeq" id="XP_022657723.1">
    <property type="nucleotide sequence ID" value="XM_022801988.1"/>
</dbReference>
<evidence type="ECO:0000256" key="16">
    <source>
        <dbReference type="ARBA" id="ARBA00048679"/>
    </source>
</evidence>
<dbReference type="EC" id="2.7.11.1" evidence="5"/>
<comment type="similarity">
    <text evidence="4">Belongs to the protein kinase superfamily. CAMK Ser/Thr protein kinase family. LKB1 subfamily.</text>
</comment>
<dbReference type="Proteomes" id="UP000594260">
    <property type="component" value="Unplaced"/>
</dbReference>
<dbReference type="GO" id="GO:0005737">
    <property type="term" value="C:cytoplasm"/>
    <property type="evidence" value="ECO:0007669"/>
    <property type="project" value="UniProtKB-SubCell"/>
</dbReference>
<keyword evidence="13" id="KW-0460">Magnesium</keyword>
<comment type="subcellular location">
    <subcellularLocation>
        <location evidence="3">Cytoplasm</location>
    </subcellularLocation>
</comment>
<dbReference type="InterPro" id="IPR039154">
    <property type="entry name" value="LKB1_c"/>
</dbReference>
<reference evidence="20" key="1">
    <citation type="submission" date="2021-01" db="UniProtKB">
        <authorList>
            <consortium name="EnsemblMetazoa"/>
        </authorList>
    </citation>
    <scope>IDENTIFICATION</scope>
</reference>
<dbReference type="Gene3D" id="1.10.510.10">
    <property type="entry name" value="Transferase(Phosphotransferase) domain 1"/>
    <property type="match status" value="1"/>
</dbReference>
<dbReference type="EnsemblMetazoa" id="XM_022801988">
    <property type="protein sequence ID" value="XP_022657723"/>
    <property type="gene ID" value="LOC111248898"/>
</dbReference>
<dbReference type="GO" id="GO:0004674">
    <property type="term" value="F:protein serine/threonine kinase activity"/>
    <property type="evidence" value="ECO:0007669"/>
    <property type="project" value="UniProtKB-KW"/>
</dbReference>
<evidence type="ECO:0000313" key="21">
    <source>
        <dbReference type="Proteomes" id="UP000594260"/>
    </source>
</evidence>
<dbReference type="FunCoup" id="A0A7M7JVH6">
    <property type="interactions" value="1650"/>
</dbReference>
<protein>
    <recommendedName>
        <fullName evidence="5">non-specific serine/threonine protein kinase</fullName>
        <ecNumber evidence="5">2.7.11.1</ecNumber>
    </recommendedName>
</protein>
<dbReference type="FunFam" id="1.10.510.10:FF:000571">
    <property type="entry name" value="Maternal embryonic leucine zipper kinase"/>
    <property type="match status" value="1"/>
</dbReference>
<comment type="cofactor">
    <cofactor evidence="1">
        <name>Mn(2+)</name>
        <dbReference type="ChEBI" id="CHEBI:29035"/>
    </cofactor>
</comment>
<dbReference type="EnsemblMetazoa" id="XM_022801987">
    <property type="protein sequence ID" value="XP_022657722"/>
    <property type="gene ID" value="LOC111248898"/>
</dbReference>
<evidence type="ECO:0000256" key="14">
    <source>
        <dbReference type="ARBA" id="ARBA00023211"/>
    </source>
</evidence>
<dbReference type="FunFam" id="3.30.200.20:FF:000235">
    <property type="entry name" value="serine/threonine-protein kinase STK11"/>
    <property type="match status" value="1"/>
</dbReference>
<evidence type="ECO:0000256" key="2">
    <source>
        <dbReference type="ARBA" id="ARBA00001946"/>
    </source>
</evidence>
<evidence type="ECO:0000256" key="5">
    <source>
        <dbReference type="ARBA" id="ARBA00012513"/>
    </source>
</evidence>
<evidence type="ECO:0000256" key="8">
    <source>
        <dbReference type="ARBA" id="ARBA00022679"/>
    </source>
</evidence>
<feature type="binding site" evidence="17">
    <location>
        <position position="124"/>
    </location>
    <ligand>
        <name>ATP</name>
        <dbReference type="ChEBI" id="CHEBI:30616"/>
    </ligand>
</feature>
<dbReference type="PANTHER" id="PTHR24346">
    <property type="entry name" value="MAP/MICROTUBULE AFFINITY-REGULATING KINASE"/>
    <property type="match status" value="1"/>
</dbReference>
<dbReference type="GeneID" id="111248898"/>
<sequence length="490" mass="54495">MSLSSGQDQNAYVLRFSCSLKDTEQPGVGGRMATYGDGGYIGGSGCCPNGDDLEELGGHGSGGLGFHRVNSKDVVFYEDKLKAKIIGNRYLMGSLLGEGCYGKVKEVLDLDTLTRRAVKIVARKKLRRIPNGEQSVKTEMKILRGLNHPNVIKLWDVLVDNEKQKTYMIFEFGVIVMQELLRKAPENRFPIAQAHCYFNQLCRGLEYLHSQGIIHKDIKADNLLLTVEGVVKIADLGVAEQLDRWAGMDDTCHTSQGSPAVQSPEVANGADTFHGYKLDVWSSGVTLFNITTGKYPFEGDTIYKLFDAIGRCEVVWPENVETQLRSLLEGMLNKDADKRLSLMQVFKHPWVQRKPANNEPWVAIPVTEHDPYRALTVMSALEDMQQRRPFTTNVDKGSQNTLTTVPSAAQSNLAGETELMVGGVHHAHSLPGIVHDHANELLLHRQSFNDNTTADKMDSHSLEDDVPAARSRIIPYTLLSKHKSQMCRMS</sequence>
<dbReference type="GO" id="GO:0030295">
    <property type="term" value="F:protein kinase activator activity"/>
    <property type="evidence" value="ECO:0007669"/>
    <property type="project" value="InterPro"/>
</dbReference>
<evidence type="ECO:0000313" key="20">
    <source>
        <dbReference type="EnsemblMetazoa" id="XP_022657727"/>
    </source>
</evidence>
<evidence type="ECO:0000256" key="10">
    <source>
        <dbReference type="ARBA" id="ARBA00022741"/>
    </source>
</evidence>
<dbReference type="InParanoid" id="A0A7M7JVH6"/>
<evidence type="ECO:0000259" key="19">
    <source>
        <dbReference type="PROSITE" id="PS50011"/>
    </source>
</evidence>
<organism evidence="20 21">
    <name type="scientific">Varroa destructor</name>
    <name type="common">Honeybee mite</name>
    <dbReference type="NCBI Taxonomy" id="109461"/>
    <lineage>
        <taxon>Eukaryota</taxon>
        <taxon>Metazoa</taxon>
        <taxon>Ecdysozoa</taxon>
        <taxon>Arthropoda</taxon>
        <taxon>Chelicerata</taxon>
        <taxon>Arachnida</taxon>
        <taxon>Acari</taxon>
        <taxon>Parasitiformes</taxon>
        <taxon>Mesostigmata</taxon>
        <taxon>Gamasina</taxon>
        <taxon>Dermanyssoidea</taxon>
        <taxon>Varroidae</taxon>
        <taxon>Varroa</taxon>
    </lineage>
</organism>
<dbReference type="InterPro" id="IPR011009">
    <property type="entry name" value="Kinase-like_dom_sf"/>
</dbReference>
<dbReference type="SMART" id="SM00220">
    <property type="entry name" value="S_TKc"/>
    <property type="match status" value="1"/>
</dbReference>
<comment type="cofactor">
    <cofactor evidence="2">
        <name>Mg(2+)</name>
        <dbReference type="ChEBI" id="CHEBI:18420"/>
    </cofactor>
</comment>
<dbReference type="SUPFAM" id="SSF56112">
    <property type="entry name" value="Protein kinase-like (PK-like)"/>
    <property type="match status" value="1"/>
</dbReference>
<keyword evidence="9" id="KW-0479">Metal-binding</keyword>
<evidence type="ECO:0000256" key="9">
    <source>
        <dbReference type="ARBA" id="ARBA00022723"/>
    </source>
</evidence>
<dbReference type="PROSITE" id="PS00107">
    <property type="entry name" value="PROTEIN_KINASE_ATP"/>
    <property type="match status" value="1"/>
</dbReference>
<dbReference type="EnsemblMetazoa" id="XM_022801991">
    <property type="protein sequence ID" value="XP_022657726"/>
    <property type="gene ID" value="LOC111248898"/>
</dbReference>
<evidence type="ECO:0000256" key="13">
    <source>
        <dbReference type="ARBA" id="ARBA00022842"/>
    </source>
</evidence>
<dbReference type="InterPro" id="IPR008271">
    <property type="entry name" value="Ser/Thr_kinase_AS"/>
</dbReference>
<feature type="domain" description="Protein kinase" evidence="19">
    <location>
        <begin position="90"/>
        <end position="351"/>
    </location>
</feature>
<keyword evidence="14" id="KW-0464">Manganese</keyword>
<keyword evidence="6" id="KW-0963">Cytoplasm</keyword>
<keyword evidence="8" id="KW-0808">Transferase</keyword>
<evidence type="ECO:0000256" key="3">
    <source>
        <dbReference type="ARBA" id="ARBA00004496"/>
    </source>
</evidence>
<evidence type="ECO:0000256" key="1">
    <source>
        <dbReference type="ARBA" id="ARBA00001936"/>
    </source>
</evidence>
<dbReference type="AlphaFoldDB" id="A0A7M7JVH6"/>
<evidence type="ECO:0000256" key="4">
    <source>
        <dbReference type="ARBA" id="ARBA00009985"/>
    </source>
</evidence>
<comment type="catalytic activity">
    <reaction evidence="16">
        <text>L-seryl-[protein] + ATP = O-phospho-L-seryl-[protein] + ADP + H(+)</text>
        <dbReference type="Rhea" id="RHEA:17989"/>
        <dbReference type="Rhea" id="RHEA-COMP:9863"/>
        <dbReference type="Rhea" id="RHEA-COMP:11604"/>
        <dbReference type="ChEBI" id="CHEBI:15378"/>
        <dbReference type="ChEBI" id="CHEBI:29999"/>
        <dbReference type="ChEBI" id="CHEBI:30616"/>
        <dbReference type="ChEBI" id="CHEBI:83421"/>
        <dbReference type="ChEBI" id="CHEBI:456216"/>
        <dbReference type="EC" id="2.7.11.1"/>
    </reaction>
</comment>
<proteinExistence type="inferred from homology"/>
<dbReference type="PANTHER" id="PTHR24346:SF94">
    <property type="entry name" value="NON-SPECIFIC SERINE_THREONINE PROTEIN KINASE"/>
    <property type="match status" value="1"/>
</dbReference>
<dbReference type="GO" id="GO:0035556">
    <property type="term" value="P:intracellular signal transduction"/>
    <property type="evidence" value="ECO:0007669"/>
    <property type="project" value="TreeGrafter"/>
</dbReference>
<keyword evidence="10 17" id="KW-0547">Nucleotide-binding</keyword>
<keyword evidence="12 17" id="KW-0067">ATP-binding</keyword>